<reference evidence="1" key="1">
    <citation type="journal article" date="2021" name="New Phytol.">
        <title>Evolutionary innovations through gain and loss of genes in the ectomycorrhizal Boletales.</title>
        <authorList>
            <person name="Wu G."/>
            <person name="Miyauchi S."/>
            <person name="Morin E."/>
            <person name="Kuo A."/>
            <person name="Drula E."/>
            <person name="Varga T."/>
            <person name="Kohler A."/>
            <person name="Feng B."/>
            <person name="Cao Y."/>
            <person name="Lipzen A."/>
            <person name="Daum C."/>
            <person name="Hundley H."/>
            <person name="Pangilinan J."/>
            <person name="Johnson J."/>
            <person name="Barry K."/>
            <person name="LaButti K."/>
            <person name="Ng V."/>
            <person name="Ahrendt S."/>
            <person name="Min B."/>
            <person name="Choi I.G."/>
            <person name="Park H."/>
            <person name="Plett J.M."/>
            <person name="Magnuson J."/>
            <person name="Spatafora J.W."/>
            <person name="Nagy L.G."/>
            <person name="Henrissat B."/>
            <person name="Grigoriev I.V."/>
            <person name="Yang Z.L."/>
            <person name="Xu J."/>
            <person name="Martin F.M."/>
        </authorList>
    </citation>
    <scope>NUCLEOTIDE SEQUENCE</scope>
    <source>
        <strain evidence="1">KUC20120723A-06</strain>
    </source>
</reference>
<comment type="caution">
    <text evidence="1">The sequence shown here is derived from an EMBL/GenBank/DDBJ whole genome shotgun (WGS) entry which is preliminary data.</text>
</comment>
<name>A0ACB8BG94_9AGAM</name>
<proteinExistence type="predicted"/>
<protein>
    <submittedName>
        <fullName evidence="1">Uncharacterized protein</fullName>
    </submittedName>
</protein>
<keyword evidence="2" id="KW-1185">Reference proteome</keyword>
<dbReference type="Proteomes" id="UP000790709">
    <property type="component" value="Unassembled WGS sequence"/>
</dbReference>
<sequence length="317" mass="35468">MTQDGQFSDVGLPKARHHPTYWFSDGSLIVRVRTDNDTDTLFKVHSNLIRRHSRYVQCIVAESSPGDVELQTISIPPELGLRIEDFTALLEHLYHDSPLSPEAPFPHVAAILRATCSDRLDMPAVHSLAQSYFTSMFPSGPTPFTHPNHLEEALALATTHQIPSVRKGIFYSLVTTSDFEPDESELTSPVPSGSPAAQSGPTVILPPLSQRHVLPPADVDRCRNLMTGIVEHFTPILFTPPATPHMACTDVFADKWMLLVIQPALTSDGVYKPLEMLEEIKAINWEEQGLCPACVREKREEWTQEQVDVWKNMDAWL</sequence>
<organism evidence="1 2">
    <name type="scientific">Leucogyrophana mollusca</name>
    <dbReference type="NCBI Taxonomy" id="85980"/>
    <lineage>
        <taxon>Eukaryota</taxon>
        <taxon>Fungi</taxon>
        <taxon>Dikarya</taxon>
        <taxon>Basidiomycota</taxon>
        <taxon>Agaricomycotina</taxon>
        <taxon>Agaricomycetes</taxon>
        <taxon>Agaricomycetidae</taxon>
        <taxon>Boletales</taxon>
        <taxon>Boletales incertae sedis</taxon>
        <taxon>Leucogyrophana</taxon>
    </lineage>
</organism>
<accession>A0ACB8BG94</accession>
<evidence type="ECO:0000313" key="1">
    <source>
        <dbReference type="EMBL" id="KAH7924742.1"/>
    </source>
</evidence>
<evidence type="ECO:0000313" key="2">
    <source>
        <dbReference type="Proteomes" id="UP000790709"/>
    </source>
</evidence>
<gene>
    <name evidence="1" type="ORF">BV22DRAFT_1012631</name>
</gene>
<dbReference type="EMBL" id="MU266417">
    <property type="protein sequence ID" value="KAH7924742.1"/>
    <property type="molecule type" value="Genomic_DNA"/>
</dbReference>